<dbReference type="Proteomes" id="UP000007257">
    <property type="component" value="Chromosome"/>
</dbReference>
<accession>A0A0H3FBB5</accession>
<feature type="domain" description="Schlafen AlbA-2" evidence="1">
    <location>
        <begin position="20"/>
        <end position="135"/>
    </location>
</feature>
<dbReference type="PANTHER" id="PTHR30595:SF6">
    <property type="entry name" value="SCHLAFEN ALBA-2 DOMAIN-CONTAINING PROTEIN"/>
    <property type="match status" value="1"/>
</dbReference>
<dbReference type="Pfam" id="PF13749">
    <property type="entry name" value="HATPase_c_4"/>
    <property type="match status" value="1"/>
</dbReference>
<dbReference type="InterPro" id="IPR038475">
    <property type="entry name" value="RecG_C_sf"/>
</dbReference>
<evidence type="ECO:0000313" key="2">
    <source>
        <dbReference type="EMBL" id="ADW74471.1"/>
    </source>
</evidence>
<evidence type="ECO:0000313" key="3">
    <source>
        <dbReference type="Proteomes" id="UP000007257"/>
    </source>
</evidence>
<reference evidence="2 3" key="2">
    <citation type="journal article" date="2012" name="J. Bacteriol.">
        <title>Complete Genome Sequence of Rahnella sp. Strain Y9602, a Gammaproteobacterium Isolate from Metal- and Radionuclide-Contaminated Soil.</title>
        <authorList>
            <person name="Martinez R.J."/>
            <person name="Bruce D."/>
            <person name="Detter C."/>
            <person name="Goodwin L.A."/>
            <person name="Han J."/>
            <person name="Han C.S."/>
            <person name="Held B."/>
            <person name="Land M.L."/>
            <person name="Mikhailova N."/>
            <person name="Nolan M."/>
            <person name="Pennacchio L."/>
            <person name="Pitluck S."/>
            <person name="Tapia R."/>
            <person name="Woyke T."/>
            <person name="Sobecky P.A."/>
        </authorList>
    </citation>
    <scope>NUCLEOTIDE SEQUENCE [LARGE SCALE GENOMIC DNA]</scope>
    <source>
        <strain evidence="2 3">Y9602</strain>
    </source>
</reference>
<dbReference type="eggNOG" id="COG2865">
    <property type="taxonomic scope" value="Bacteria"/>
</dbReference>
<name>A0A0H3FBB5_RAHSY</name>
<dbReference type="KEGG" id="rah:Rahaq_2871"/>
<protein>
    <submittedName>
        <fullName evidence="2">Putative transcriptional regulator</fullName>
    </submittedName>
</protein>
<sequence>MYEIIKMSEKEVKGLLDTVEDHFNDFKSKQIAPNKLQETFVAFANADGGNIFVGIEDANSQRDRILGFDEPEDANAIIATLLENTNPAVENVEIDYFKTPNNGLILHIDIPKSPKVHYTASGDCFLRTNAQKVKIKGDRITQLSYSKGAEPYEKRAVDVVDTQDILDSEYYRDYLKRVDTTQAPQVFLKKNRLLTKKDGDFIPNVGCVLLFDEEPQGSLDTRCAVKVYRLRTTETEYKREQLQEDPVTIDGALEGVILKTVEKVREYVDGASFKDGDNLVKLSYPAEALKEILVNAVIHRDYSLNDDVHVKVYDNRIEILSPGRLPGYMTIANLYEERFSRNPNLVRLLHRLPNPVNHDIGEGLDTAKNELRKAGLVEPEFEERGNNFVVIIKHQTIASIEDVIMKYFDDNPTGQLTNKLARQLSGEDDMQKVKKALQKLRLDERIKPLDPSAHAFRFKYIKA</sequence>
<dbReference type="OrthoDB" id="9768354at2"/>
<dbReference type="EMBL" id="CP002505">
    <property type="protein sequence ID" value="ADW74471.1"/>
    <property type="molecule type" value="Genomic_DNA"/>
</dbReference>
<dbReference type="PANTHER" id="PTHR30595">
    <property type="entry name" value="GLPR-RELATED TRANSCRIPTIONAL REPRESSOR"/>
    <property type="match status" value="1"/>
</dbReference>
<dbReference type="Pfam" id="PF04326">
    <property type="entry name" value="SLFN_AlbA_2"/>
    <property type="match status" value="1"/>
</dbReference>
<evidence type="ECO:0000259" key="1">
    <source>
        <dbReference type="Pfam" id="PF04326"/>
    </source>
</evidence>
<dbReference type="InterPro" id="IPR038461">
    <property type="entry name" value="Schlafen_AlbA_2_dom_sf"/>
</dbReference>
<organism evidence="2 3">
    <name type="scientific">Rahnella sp. (strain Y9602)</name>
    <dbReference type="NCBI Taxonomy" id="2703885"/>
    <lineage>
        <taxon>Bacteria</taxon>
        <taxon>Pseudomonadati</taxon>
        <taxon>Pseudomonadota</taxon>
        <taxon>Gammaproteobacteria</taxon>
        <taxon>Enterobacterales</taxon>
        <taxon>Yersiniaceae</taxon>
        <taxon>Rahnella</taxon>
    </lineage>
</organism>
<dbReference type="AlphaFoldDB" id="A0A0H3FBB5"/>
<reference evidence="3" key="1">
    <citation type="submission" date="2011-01" db="EMBL/GenBank/DDBJ databases">
        <title>Complete sequence of chromosome of Rahnella sp. Y9602.</title>
        <authorList>
            <consortium name="US DOE Joint Genome Institute"/>
            <person name="Lucas S."/>
            <person name="Copeland A."/>
            <person name="Lapidus A."/>
            <person name="Cheng J.-F."/>
            <person name="Goodwin L."/>
            <person name="Pitluck S."/>
            <person name="Lu M."/>
            <person name="Detter J.C."/>
            <person name="Han C."/>
            <person name="Tapia R."/>
            <person name="Land M."/>
            <person name="Hauser L."/>
            <person name="Kyrpides N."/>
            <person name="Ivanova N."/>
            <person name="Ovchinnikova G."/>
            <person name="Pagani I."/>
            <person name="Sobecky P.A."/>
            <person name="Martinez R.J."/>
            <person name="Woyke T."/>
        </authorList>
    </citation>
    <scope>NUCLEOTIDE SEQUENCE [LARGE SCALE GENOMIC DNA]</scope>
    <source>
        <strain evidence="3">Y9602</strain>
    </source>
</reference>
<dbReference type="InterPro" id="IPR007421">
    <property type="entry name" value="Schlafen_AlbA_2_dom"/>
</dbReference>
<gene>
    <name evidence="2" type="ordered locus">Rahaq_2871</name>
</gene>
<dbReference type="RefSeq" id="WP_013576169.1">
    <property type="nucleotide sequence ID" value="NC_015061.1"/>
</dbReference>
<proteinExistence type="predicted"/>
<dbReference type="Gene3D" id="3.30.565.60">
    <property type="match status" value="1"/>
</dbReference>
<dbReference type="Gene3D" id="3.30.950.30">
    <property type="entry name" value="Schlafen, AAA domain"/>
    <property type="match status" value="1"/>
</dbReference>
<dbReference type="HOGENOM" id="CLU_024970_3_1_6"/>